<proteinExistence type="inferred from homology"/>
<dbReference type="InterPro" id="IPR036291">
    <property type="entry name" value="NAD(P)-bd_dom_sf"/>
</dbReference>
<dbReference type="PRINTS" id="PR00081">
    <property type="entry name" value="GDHRDH"/>
</dbReference>
<evidence type="ECO:0000313" key="3">
    <source>
        <dbReference type="EMBL" id="KUZ95133.1"/>
    </source>
</evidence>
<comment type="similarity">
    <text evidence="1">Belongs to the short-chain dehydrogenases/reductases (SDR) family.</text>
</comment>
<reference evidence="3 4" key="1">
    <citation type="submission" date="2015-11" db="EMBL/GenBank/DDBJ databases">
        <title>Expanding the genomic diversity of Burkholderia species for the development of highly accurate diagnostics.</title>
        <authorList>
            <person name="Sahl J."/>
            <person name="Keim P."/>
            <person name="Wagner D."/>
        </authorList>
    </citation>
    <scope>NUCLEOTIDE SEQUENCE [LARGE SCALE GENOMIC DNA]</scope>
    <source>
        <strain evidence="3 4">RF32-BP4</strain>
    </source>
</reference>
<evidence type="ECO:0000256" key="2">
    <source>
        <dbReference type="ARBA" id="ARBA00023002"/>
    </source>
</evidence>
<dbReference type="PANTHER" id="PTHR24321:SF11">
    <property type="entry name" value="BLR0893 PROTEIN"/>
    <property type="match status" value="1"/>
</dbReference>
<gene>
    <name evidence="3" type="ORF">WI38_05665</name>
</gene>
<dbReference type="AlphaFoldDB" id="A0A124LBZ3"/>
<evidence type="ECO:0000256" key="1">
    <source>
        <dbReference type="ARBA" id="ARBA00006484"/>
    </source>
</evidence>
<dbReference type="SUPFAM" id="SSF51735">
    <property type="entry name" value="NAD(P)-binding Rossmann-fold domains"/>
    <property type="match status" value="1"/>
</dbReference>
<dbReference type="Gene3D" id="3.40.50.720">
    <property type="entry name" value="NAD(P)-binding Rossmann-like Domain"/>
    <property type="match status" value="1"/>
</dbReference>
<dbReference type="PRINTS" id="PR00080">
    <property type="entry name" value="SDRFAMILY"/>
</dbReference>
<protein>
    <submittedName>
        <fullName evidence="3">Short-chain dehydrogenase</fullName>
    </submittedName>
</protein>
<comment type="caution">
    <text evidence="3">The sequence shown here is derived from an EMBL/GenBank/DDBJ whole genome shotgun (WGS) entry which is preliminary data.</text>
</comment>
<evidence type="ECO:0000313" key="4">
    <source>
        <dbReference type="Proteomes" id="UP000065521"/>
    </source>
</evidence>
<dbReference type="InterPro" id="IPR002347">
    <property type="entry name" value="SDR_fam"/>
</dbReference>
<sequence length="252" mass="26386">MRRLQEKAVIVTGGSSGIGRAAALLFAREGARVAIASRRIEEGLAVVEEIRSAGGDAMFVKTDVSRAEDCANAVARTVSEFGRLDVAFNNAGVEAFGKAVADTDEASWDFVVDINLKGVFLSMKYEIPEMLKAGGGSIVNMSSTYGLVASAFGGCAYHASKAGILGLTKAAALEYAKQNVRVNAICPAFVATAMVEKFLDETHMTDQIKSFHPIGRLGTEEEIARAVLFLASGESSFMTGTALSVDGGMAAA</sequence>
<name>A0A124LBZ3_9BURK</name>
<accession>A0A124LBZ3</accession>
<keyword evidence="2" id="KW-0560">Oxidoreductase</keyword>
<dbReference type="EMBL" id="LOTN01000010">
    <property type="protein sequence ID" value="KUZ95133.1"/>
    <property type="molecule type" value="Genomic_DNA"/>
</dbReference>
<dbReference type="PANTHER" id="PTHR24321">
    <property type="entry name" value="DEHYDROGENASES, SHORT CHAIN"/>
    <property type="match status" value="1"/>
</dbReference>
<dbReference type="Pfam" id="PF13561">
    <property type="entry name" value="adh_short_C2"/>
    <property type="match status" value="1"/>
</dbReference>
<dbReference type="FunFam" id="3.40.50.720:FF:000084">
    <property type="entry name" value="Short-chain dehydrogenase reductase"/>
    <property type="match status" value="1"/>
</dbReference>
<organism evidence="3 4">
    <name type="scientific">Burkholderia ubonensis</name>
    <dbReference type="NCBI Taxonomy" id="101571"/>
    <lineage>
        <taxon>Bacteria</taxon>
        <taxon>Pseudomonadati</taxon>
        <taxon>Pseudomonadota</taxon>
        <taxon>Betaproteobacteria</taxon>
        <taxon>Burkholderiales</taxon>
        <taxon>Burkholderiaceae</taxon>
        <taxon>Burkholderia</taxon>
        <taxon>Burkholderia cepacia complex</taxon>
    </lineage>
</organism>
<dbReference type="GO" id="GO:0016491">
    <property type="term" value="F:oxidoreductase activity"/>
    <property type="evidence" value="ECO:0007669"/>
    <property type="project" value="UniProtKB-KW"/>
</dbReference>
<dbReference type="Proteomes" id="UP000065521">
    <property type="component" value="Unassembled WGS sequence"/>
</dbReference>
<dbReference type="NCBIfam" id="NF005559">
    <property type="entry name" value="PRK07231.1"/>
    <property type="match status" value="1"/>
</dbReference>
<dbReference type="RefSeq" id="WP_059631452.1">
    <property type="nucleotide sequence ID" value="NZ_LOTK01000033.1"/>
</dbReference>